<protein>
    <submittedName>
        <fullName evidence="1">Uncharacterized protein</fullName>
    </submittedName>
</protein>
<organism evidence="1 2">
    <name type="scientific">Kroppenstedtia sanguinis</name>
    <dbReference type="NCBI Taxonomy" id="1380684"/>
    <lineage>
        <taxon>Bacteria</taxon>
        <taxon>Bacillati</taxon>
        <taxon>Bacillota</taxon>
        <taxon>Bacilli</taxon>
        <taxon>Bacillales</taxon>
        <taxon>Thermoactinomycetaceae</taxon>
        <taxon>Kroppenstedtia</taxon>
    </lineage>
</organism>
<gene>
    <name evidence="1" type="ORF">ACFQ4Y_04795</name>
</gene>
<name>A0ABW4C8H4_9BACL</name>
<reference evidence="2" key="1">
    <citation type="journal article" date="2019" name="Int. J. Syst. Evol. Microbiol.">
        <title>The Global Catalogue of Microorganisms (GCM) 10K type strain sequencing project: providing services to taxonomists for standard genome sequencing and annotation.</title>
        <authorList>
            <consortium name="The Broad Institute Genomics Platform"/>
            <consortium name="The Broad Institute Genome Sequencing Center for Infectious Disease"/>
            <person name="Wu L."/>
            <person name="Ma J."/>
        </authorList>
    </citation>
    <scope>NUCLEOTIDE SEQUENCE [LARGE SCALE GENOMIC DNA]</scope>
    <source>
        <strain evidence="2">S1</strain>
    </source>
</reference>
<evidence type="ECO:0000313" key="1">
    <source>
        <dbReference type="EMBL" id="MFD1426251.1"/>
    </source>
</evidence>
<evidence type="ECO:0000313" key="2">
    <source>
        <dbReference type="Proteomes" id="UP001597282"/>
    </source>
</evidence>
<proteinExistence type="predicted"/>
<sequence>MITQKMGCGRESCAAKATFVPWALQSKGAEALDEGSHPTQWRIWREGV</sequence>
<dbReference type="EMBL" id="JBHTNU010000003">
    <property type="protein sequence ID" value="MFD1426251.1"/>
    <property type="molecule type" value="Genomic_DNA"/>
</dbReference>
<accession>A0ABW4C8H4</accession>
<keyword evidence="2" id="KW-1185">Reference proteome</keyword>
<comment type="caution">
    <text evidence="1">The sequence shown here is derived from an EMBL/GenBank/DDBJ whole genome shotgun (WGS) entry which is preliminary data.</text>
</comment>
<dbReference type="Proteomes" id="UP001597282">
    <property type="component" value="Unassembled WGS sequence"/>
</dbReference>